<protein>
    <recommendedName>
        <fullName evidence="1">Glyoxalase-like domain-containing protein</fullName>
    </recommendedName>
</protein>
<dbReference type="EMBL" id="CADCWK010000092">
    <property type="protein sequence ID" value="CAA9552558.1"/>
    <property type="molecule type" value="Genomic_DNA"/>
</dbReference>
<accession>A0A6J4UJG3</accession>
<dbReference type="PANTHER" id="PTHR40265:SF1">
    <property type="entry name" value="GLYOXALASE-LIKE DOMAIN-CONTAINING PROTEIN"/>
    <property type="match status" value="1"/>
</dbReference>
<dbReference type="Gene3D" id="3.10.180.10">
    <property type="entry name" value="2,3-Dihydroxybiphenyl 1,2-Dioxygenase, domain 1"/>
    <property type="match status" value="2"/>
</dbReference>
<sequence>MITRIDHIVIGVRDLDQAVADYTTLGFTVVPGGTHTGGVTHNALVGFADGSYFELIAFVDPDTRADHRWWDAIAAGEGVIDFAVATDDASAEAARIAGEGLANDGAIDGGRQRPDGQQVGWRNLVVPGGAPAAGPFLIEDRTPRELRVPSGPEAVHPGGFQAIDGLTVVVEDLQAARRLYTVLLDDDGVEVAPSVAGGAAAYRFPAGDQWVELVTPDETNSRLRMALAQRGPAPYTVVLRTSDRSFAGEDMALTHGARLELTQ</sequence>
<dbReference type="InterPro" id="IPR029068">
    <property type="entry name" value="Glyas_Bleomycin-R_OHBP_Dase"/>
</dbReference>
<feature type="domain" description="Glyoxalase-like" evidence="1">
    <location>
        <begin position="5"/>
        <end position="182"/>
    </location>
</feature>
<organism evidence="2">
    <name type="scientific">uncultured Thermomicrobiales bacterium</name>
    <dbReference type="NCBI Taxonomy" id="1645740"/>
    <lineage>
        <taxon>Bacteria</taxon>
        <taxon>Pseudomonadati</taxon>
        <taxon>Thermomicrobiota</taxon>
        <taxon>Thermomicrobia</taxon>
        <taxon>Thermomicrobiales</taxon>
        <taxon>environmental samples</taxon>
    </lineage>
</organism>
<reference evidence="2" key="1">
    <citation type="submission" date="2020-02" db="EMBL/GenBank/DDBJ databases">
        <authorList>
            <person name="Meier V. D."/>
        </authorList>
    </citation>
    <scope>NUCLEOTIDE SEQUENCE</scope>
    <source>
        <strain evidence="2">AVDCRST_MAG33</strain>
    </source>
</reference>
<dbReference type="Pfam" id="PF13468">
    <property type="entry name" value="Glyoxalase_3"/>
    <property type="match status" value="1"/>
</dbReference>
<proteinExistence type="predicted"/>
<gene>
    <name evidence="2" type="ORF">AVDCRST_MAG33-1006</name>
</gene>
<dbReference type="PANTHER" id="PTHR40265">
    <property type="entry name" value="BLL2707 PROTEIN"/>
    <property type="match status" value="1"/>
</dbReference>
<dbReference type="InterPro" id="IPR025870">
    <property type="entry name" value="Glyoxalase-like_dom"/>
</dbReference>
<evidence type="ECO:0000259" key="1">
    <source>
        <dbReference type="Pfam" id="PF13468"/>
    </source>
</evidence>
<evidence type="ECO:0000313" key="2">
    <source>
        <dbReference type="EMBL" id="CAA9552558.1"/>
    </source>
</evidence>
<dbReference type="SUPFAM" id="SSF54593">
    <property type="entry name" value="Glyoxalase/Bleomycin resistance protein/Dihydroxybiphenyl dioxygenase"/>
    <property type="match status" value="2"/>
</dbReference>
<name>A0A6J4UJG3_9BACT</name>
<dbReference type="AlphaFoldDB" id="A0A6J4UJG3"/>